<gene>
    <name evidence="2" type="ORF">LZC94_44395</name>
</gene>
<dbReference type="PANTHER" id="PTHR11895:SF76">
    <property type="entry name" value="INDOLEACETAMIDE HYDROLASE"/>
    <property type="match status" value="1"/>
</dbReference>
<dbReference type="InterPro" id="IPR020556">
    <property type="entry name" value="Amidase_CS"/>
</dbReference>
<evidence type="ECO:0000259" key="1">
    <source>
        <dbReference type="Pfam" id="PF01425"/>
    </source>
</evidence>
<feature type="domain" description="Amidase" evidence="1">
    <location>
        <begin position="25"/>
        <end position="449"/>
    </location>
</feature>
<dbReference type="Proteomes" id="UP001370348">
    <property type="component" value="Chromosome"/>
</dbReference>
<evidence type="ECO:0000313" key="2">
    <source>
        <dbReference type="EMBL" id="WXB14847.1"/>
    </source>
</evidence>
<dbReference type="Gene3D" id="3.90.1300.10">
    <property type="entry name" value="Amidase signature (AS) domain"/>
    <property type="match status" value="1"/>
</dbReference>
<dbReference type="InterPro" id="IPR000120">
    <property type="entry name" value="Amidase"/>
</dbReference>
<sequence length="476" mass="50447">MTEPCDRDAIELRRQIGAGELSPVDLVESCIARIEEANPTVNAITATAFERARAEAREAEAAVRRGDPLGPLHGLPIGIKDLSETEGLRTTYGSPLFADHVPPADERVVAVLRRAGAIVLAKTNTPEFGAGANTRNEVFGPTRNPFDPRLTCGGSSGGSAAALACGMFPLATGSDLAGSLRTPAAFCGVVGFRPTPGAIPTETRGHAWSPLSVDGPMARTVADVALMLSVMVGDDPRDPLSLGIEGGPFRHLEAPDLSTLTAAFTEDLGFAPVDDRVRHAFRAAQHALEPAFAHRASFTVDMTGVDRAFATLRAVSFVAAHREKVEDTPDRVGPNVTANVAAGLALGLRDVAEALTVQTRVLRDADAFLDGVDVVICPVAGHPPFPWEDWYPAAMNGAKLSSYFHWLALAYGPTFAGLPSVALPFGRDAAGLPFGLQIIGRRRGDRAVLSAAYAIETWARQRGFGRPVPERRSQRT</sequence>
<dbReference type="EMBL" id="CP089984">
    <property type="protein sequence ID" value="WXB14847.1"/>
    <property type="molecule type" value="Genomic_DNA"/>
</dbReference>
<proteinExistence type="predicted"/>
<reference evidence="2 3" key="1">
    <citation type="submission" date="2021-12" db="EMBL/GenBank/DDBJ databases">
        <title>Discovery of the Pendulisporaceae a myxobacterial family with distinct sporulation behavior and unique specialized metabolism.</title>
        <authorList>
            <person name="Garcia R."/>
            <person name="Popoff A."/>
            <person name="Bader C.D."/>
            <person name="Loehr J."/>
            <person name="Walesch S."/>
            <person name="Walt C."/>
            <person name="Boldt J."/>
            <person name="Bunk B."/>
            <person name="Haeckl F.J.F.P.J."/>
            <person name="Gunesch A.P."/>
            <person name="Birkelbach J."/>
            <person name="Nuebel U."/>
            <person name="Pietschmann T."/>
            <person name="Bach T."/>
            <person name="Mueller R."/>
        </authorList>
    </citation>
    <scope>NUCLEOTIDE SEQUENCE [LARGE SCALE GENOMIC DNA]</scope>
    <source>
        <strain evidence="2 3">MSr11954</strain>
    </source>
</reference>
<dbReference type="SUPFAM" id="SSF75304">
    <property type="entry name" value="Amidase signature (AS) enzymes"/>
    <property type="match status" value="1"/>
</dbReference>
<dbReference type="PROSITE" id="PS00571">
    <property type="entry name" value="AMIDASES"/>
    <property type="match status" value="1"/>
</dbReference>
<keyword evidence="3" id="KW-1185">Reference proteome</keyword>
<protein>
    <recommendedName>
        <fullName evidence="1">Amidase domain-containing protein</fullName>
    </recommendedName>
</protein>
<name>A0ABZ2M0I8_9BACT</name>
<dbReference type="PANTHER" id="PTHR11895">
    <property type="entry name" value="TRANSAMIDASE"/>
    <property type="match status" value="1"/>
</dbReference>
<accession>A0ABZ2M0I8</accession>
<evidence type="ECO:0000313" key="3">
    <source>
        <dbReference type="Proteomes" id="UP001370348"/>
    </source>
</evidence>
<dbReference type="InterPro" id="IPR036928">
    <property type="entry name" value="AS_sf"/>
</dbReference>
<dbReference type="InterPro" id="IPR023631">
    <property type="entry name" value="Amidase_dom"/>
</dbReference>
<organism evidence="2 3">
    <name type="scientific">Pendulispora albinea</name>
    <dbReference type="NCBI Taxonomy" id="2741071"/>
    <lineage>
        <taxon>Bacteria</taxon>
        <taxon>Pseudomonadati</taxon>
        <taxon>Myxococcota</taxon>
        <taxon>Myxococcia</taxon>
        <taxon>Myxococcales</taxon>
        <taxon>Sorangiineae</taxon>
        <taxon>Pendulisporaceae</taxon>
        <taxon>Pendulispora</taxon>
    </lineage>
</organism>
<dbReference type="Pfam" id="PF01425">
    <property type="entry name" value="Amidase"/>
    <property type="match status" value="1"/>
</dbReference>